<dbReference type="Proteomes" id="UP000646426">
    <property type="component" value="Unassembled WGS sequence"/>
</dbReference>
<sequence length="127" mass="14503">MDKPIPIVEESLHIHTRTVDSGGVRIRKHVEEHLEPIELSLHRDAVAVRRVPVDRVVDEPVPTREDGDTLIIPVHEERLVRQWVLVEELHVTRRTTQARATGEVTLRRESVSFERIPPENGDAPPAD</sequence>
<evidence type="ECO:0000313" key="2">
    <source>
        <dbReference type="EMBL" id="GHA76902.1"/>
    </source>
</evidence>
<accession>A0A918W897</accession>
<evidence type="ECO:0000259" key="1">
    <source>
        <dbReference type="Pfam" id="PF09557"/>
    </source>
</evidence>
<feature type="domain" description="DUF2382" evidence="1">
    <location>
        <begin position="5"/>
        <end position="111"/>
    </location>
</feature>
<name>A0A918W897_9GAMM</name>
<dbReference type="InterPro" id="IPR019060">
    <property type="entry name" value="DUF2382"/>
</dbReference>
<dbReference type="PANTHER" id="PTHR38463:SF1">
    <property type="entry name" value="STRESS RESPONSE PROTEIN YSNF"/>
    <property type="match status" value="1"/>
</dbReference>
<dbReference type="InterPro" id="IPR052967">
    <property type="entry name" value="Stress_Response_Assoc"/>
</dbReference>
<dbReference type="EMBL" id="BMYD01000001">
    <property type="protein sequence ID" value="GHA76902.1"/>
    <property type="molecule type" value="Genomic_DNA"/>
</dbReference>
<dbReference type="PANTHER" id="PTHR38463">
    <property type="entry name" value="STRESS RESPONSE PROTEIN YSNF"/>
    <property type="match status" value="1"/>
</dbReference>
<organism evidence="2 3">
    <name type="scientific">Cognatilysobacter bugurensis</name>
    <dbReference type="NCBI Taxonomy" id="543356"/>
    <lineage>
        <taxon>Bacteria</taxon>
        <taxon>Pseudomonadati</taxon>
        <taxon>Pseudomonadota</taxon>
        <taxon>Gammaproteobacteria</taxon>
        <taxon>Lysobacterales</taxon>
        <taxon>Lysobacteraceae</taxon>
        <taxon>Cognatilysobacter</taxon>
    </lineage>
</organism>
<reference evidence="2" key="2">
    <citation type="submission" date="2020-09" db="EMBL/GenBank/DDBJ databases">
        <authorList>
            <person name="Sun Q."/>
            <person name="Kim S."/>
        </authorList>
    </citation>
    <scope>NUCLEOTIDE SEQUENCE</scope>
    <source>
        <strain evidence="2">KCTC 23077</strain>
    </source>
</reference>
<proteinExistence type="predicted"/>
<comment type="caution">
    <text evidence="2">The sequence shown here is derived from an EMBL/GenBank/DDBJ whole genome shotgun (WGS) entry which is preliminary data.</text>
</comment>
<dbReference type="RefSeq" id="WP_189454866.1">
    <property type="nucleotide sequence ID" value="NZ_BMYD01000001.1"/>
</dbReference>
<evidence type="ECO:0000313" key="3">
    <source>
        <dbReference type="Proteomes" id="UP000646426"/>
    </source>
</evidence>
<keyword evidence="3" id="KW-1185">Reference proteome</keyword>
<protein>
    <recommendedName>
        <fullName evidence="1">DUF2382 domain-containing protein</fullName>
    </recommendedName>
</protein>
<dbReference type="AlphaFoldDB" id="A0A918W897"/>
<dbReference type="Pfam" id="PF09557">
    <property type="entry name" value="DUF2382"/>
    <property type="match status" value="1"/>
</dbReference>
<gene>
    <name evidence="2" type="ORF">GCM10007067_12740</name>
</gene>
<reference evidence="2" key="1">
    <citation type="journal article" date="2014" name="Int. J. Syst. Evol. Microbiol.">
        <title>Complete genome sequence of Corynebacterium casei LMG S-19264T (=DSM 44701T), isolated from a smear-ripened cheese.</title>
        <authorList>
            <consortium name="US DOE Joint Genome Institute (JGI-PGF)"/>
            <person name="Walter F."/>
            <person name="Albersmeier A."/>
            <person name="Kalinowski J."/>
            <person name="Ruckert C."/>
        </authorList>
    </citation>
    <scope>NUCLEOTIDE SEQUENCE</scope>
    <source>
        <strain evidence="2">KCTC 23077</strain>
    </source>
</reference>